<evidence type="ECO:0000256" key="4">
    <source>
        <dbReference type="ARBA" id="ARBA00038012"/>
    </source>
</evidence>
<sequence length="274" mass="30896">MSDLLAIPLVLIIAAVIGWFAKKTANSTSGNLTDSLEQARQTVQHPVTLQELVSSSTTFRLVILQNPLSPLKARPSEWLIPDPPTYSLLLNPAFSDFLQLLGSATQTIDIASYILTGQLILTILREAVKKGVKVHLIVDGFKQAEKAAKSFQRDGVLGQTVSVSELEKYGLHVRPYIGKSRRSQEAAWEQDEEREAKYGKRHFIPVRERTPDKPLCMFHCKHVIIDGRVVMFGSCDVSEDSFATHFDDFIVTNDTHFVQPFTQQFQDTWHDFRV</sequence>
<dbReference type="AlphaFoldDB" id="A0A1D1VF70"/>
<keyword evidence="1" id="KW-0378">Hydrolase</keyword>
<feature type="chain" id="PRO_5008898357" description="Mitochondrial cardiolipin hydrolase" evidence="7">
    <location>
        <begin position="22"/>
        <end position="274"/>
    </location>
</feature>
<proteinExistence type="inferred from homology"/>
<name>A0A1D1VF70_RAMVA</name>
<dbReference type="Pfam" id="PF13091">
    <property type="entry name" value="PLDc_2"/>
    <property type="match status" value="1"/>
</dbReference>
<dbReference type="PANTHER" id="PTHR43856:SF1">
    <property type="entry name" value="MITOCHONDRIAL CARDIOLIPIN HYDROLASE"/>
    <property type="match status" value="1"/>
</dbReference>
<keyword evidence="7" id="KW-0732">Signal</keyword>
<dbReference type="EMBL" id="BDGG01000005">
    <property type="protein sequence ID" value="GAU99425.1"/>
    <property type="molecule type" value="Genomic_DNA"/>
</dbReference>
<dbReference type="GO" id="GO:0034587">
    <property type="term" value="P:piRNA processing"/>
    <property type="evidence" value="ECO:0007669"/>
    <property type="project" value="TreeGrafter"/>
</dbReference>
<dbReference type="InterPro" id="IPR001736">
    <property type="entry name" value="PLipase_D/transphosphatidylase"/>
</dbReference>
<evidence type="ECO:0000256" key="5">
    <source>
        <dbReference type="ARBA" id="ARBA00040549"/>
    </source>
</evidence>
<dbReference type="PANTHER" id="PTHR43856">
    <property type="entry name" value="CARDIOLIPIN HYDROLASE"/>
    <property type="match status" value="1"/>
</dbReference>
<evidence type="ECO:0000256" key="1">
    <source>
        <dbReference type="ARBA" id="ARBA00022801"/>
    </source>
</evidence>
<accession>A0A1D1VF70</accession>
<dbReference type="SUPFAM" id="SSF56024">
    <property type="entry name" value="Phospholipase D/nuclease"/>
    <property type="match status" value="1"/>
</dbReference>
<dbReference type="GO" id="GO:0016042">
    <property type="term" value="P:lipid catabolic process"/>
    <property type="evidence" value="ECO:0007669"/>
    <property type="project" value="UniProtKB-KW"/>
</dbReference>
<comment type="similarity">
    <text evidence="4">Belongs to the phospholipase D family. MitoPLD/Zucchini subfamily.</text>
</comment>
<evidence type="ECO:0000313" key="9">
    <source>
        <dbReference type="EMBL" id="GAU99425.1"/>
    </source>
</evidence>
<keyword evidence="2" id="KW-0442">Lipid degradation</keyword>
<dbReference type="GO" id="GO:0016891">
    <property type="term" value="F:RNA endonuclease activity producing 5'-phosphomonoesters, hydrolytic mechanism"/>
    <property type="evidence" value="ECO:0007669"/>
    <property type="project" value="TreeGrafter"/>
</dbReference>
<reference evidence="9 10" key="1">
    <citation type="journal article" date="2016" name="Nat. Commun.">
        <title>Extremotolerant tardigrade genome and improved radiotolerance of human cultured cells by tardigrade-unique protein.</title>
        <authorList>
            <person name="Hashimoto T."/>
            <person name="Horikawa D.D."/>
            <person name="Saito Y."/>
            <person name="Kuwahara H."/>
            <person name="Kozuka-Hata H."/>
            <person name="Shin-I T."/>
            <person name="Minakuchi Y."/>
            <person name="Ohishi K."/>
            <person name="Motoyama A."/>
            <person name="Aizu T."/>
            <person name="Enomoto A."/>
            <person name="Kondo K."/>
            <person name="Tanaka S."/>
            <person name="Hara Y."/>
            <person name="Koshikawa S."/>
            <person name="Sagara H."/>
            <person name="Miura T."/>
            <person name="Yokobori S."/>
            <person name="Miyagawa K."/>
            <person name="Suzuki Y."/>
            <person name="Kubo T."/>
            <person name="Oyama M."/>
            <person name="Kohara Y."/>
            <person name="Fujiyama A."/>
            <person name="Arakawa K."/>
            <person name="Katayama T."/>
            <person name="Toyoda A."/>
            <person name="Kunieda T."/>
        </authorList>
    </citation>
    <scope>NUCLEOTIDE SEQUENCE [LARGE SCALE GENOMIC DNA]</scope>
    <source>
        <strain evidence="9 10">YOKOZUNA-1</strain>
    </source>
</reference>
<evidence type="ECO:0000259" key="8">
    <source>
        <dbReference type="PROSITE" id="PS50035"/>
    </source>
</evidence>
<evidence type="ECO:0000256" key="6">
    <source>
        <dbReference type="ARBA" id="ARBA00043167"/>
    </source>
</evidence>
<keyword evidence="3" id="KW-0443">Lipid metabolism</keyword>
<dbReference type="InterPro" id="IPR025202">
    <property type="entry name" value="PLD-like_dom"/>
</dbReference>
<gene>
    <name evidence="9" type="primary">RvY_10431-1</name>
    <name evidence="9" type="synonym">RvY_10431.1</name>
    <name evidence="9" type="ORF">RvY_10431</name>
</gene>
<protein>
    <recommendedName>
        <fullName evidence="5">Mitochondrial cardiolipin hydrolase</fullName>
    </recommendedName>
    <alternativeName>
        <fullName evidence="6">Mitochondrial phospholipase</fullName>
    </alternativeName>
</protein>
<dbReference type="Gene3D" id="3.30.870.10">
    <property type="entry name" value="Endonuclease Chain A"/>
    <property type="match status" value="1"/>
</dbReference>
<evidence type="ECO:0000256" key="2">
    <source>
        <dbReference type="ARBA" id="ARBA00022963"/>
    </source>
</evidence>
<dbReference type="GO" id="GO:0005739">
    <property type="term" value="C:mitochondrion"/>
    <property type="evidence" value="ECO:0007669"/>
    <property type="project" value="TreeGrafter"/>
</dbReference>
<dbReference type="InterPro" id="IPR051406">
    <property type="entry name" value="PLD_domain"/>
</dbReference>
<dbReference type="PROSITE" id="PS50035">
    <property type="entry name" value="PLD"/>
    <property type="match status" value="1"/>
</dbReference>
<comment type="caution">
    <text evidence="9">The sequence shown here is derived from an EMBL/GenBank/DDBJ whole genome shotgun (WGS) entry which is preliminary data.</text>
</comment>
<feature type="domain" description="PLD phosphodiesterase" evidence="8">
    <location>
        <begin position="219"/>
        <end position="241"/>
    </location>
</feature>
<dbReference type="Proteomes" id="UP000186922">
    <property type="component" value="Unassembled WGS sequence"/>
</dbReference>
<organism evidence="9 10">
    <name type="scientific">Ramazzottius varieornatus</name>
    <name type="common">Water bear</name>
    <name type="synonym">Tardigrade</name>
    <dbReference type="NCBI Taxonomy" id="947166"/>
    <lineage>
        <taxon>Eukaryota</taxon>
        <taxon>Metazoa</taxon>
        <taxon>Ecdysozoa</taxon>
        <taxon>Tardigrada</taxon>
        <taxon>Eutardigrada</taxon>
        <taxon>Parachela</taxon>
        <taxon>Hypsibioidea</taxon>
        <taxon>Ramazzottiidae</taxon>
        <taxon>Ramazzottius</taxon>
    </lineage>
</organism>
<evidence type="ECO:0000256" key="7">
    <source>
        <dbReference type="SAM" id="SignalP"/>
    </source>
</evidence>
<feature type="signal peptide" evidence="7">
    <location>
        <begin position="1"/>
        <end position="21"/>
    </location>
</feature>
<evidence type="ECO:0000256" key="3">
    <source>
        <dbReference type="ARBA" id="ARBA00023098"/>
    </source>
</evidence>
<keyword evidence="10" id="KW-1185">Reference proteome</keyword>
<evidence type="ECO:0000313" key="10">
    <source>
        <dbReference type="Proteomes" id="UP000186922"/>
    </source>
</evidence>